<dbReference type="Pfam" id="PF02992">
    <property type="entry name" value="Transposase_21"/>
    <property type="match status" value="1"/>
</dbReference>
<keyword evidence="2" id="KW-0347">Helicase</keyword>
<dbReference type="InterPro" id="IPR004242">
    <property type="entry name" value="Transposase_21"/>
</dbReference>
<dbReference type="EMBL" id="JAHWGI010000985">
    <property type="protein sequence ID" value="KAK3920016.1"/>
    <property type="molecule type" value="Genomic_DNA"/>
</dbReference>
<comment type="caution">
    <text evidence="2">The sequence shown here is derived from an EMBL/GenBank/DDBJ whole genome shotgun (WGS) entry which is preliminary data.</text>
</comment>
<feature type="compositionally biased region" description="Acidic residues" evidence="1">
    <location>
        <begin position="93"/>
        <end position="102"/>
    </location>
</feature>
<dbReference type="AlphaFoldDB" id="A0AAE1LH37"/>
<reference evidence="2" key="1">
    <citation type="submission" date="2021-07" db="EMBL/GenBank/DDBJ databases">
        <authorList>
            <person name="Catto M.A."/>
            <person name="Jacobson A."/>
            <person name="Kennedy G."/>
            <person name="Labadie P."/>
            <person name="Hunt B.G."/>
            <person name="Srinivasan R."/>
        </authorList>
    </citation>
    <scope>NUCLEOTIDE SEQUENCE</scope>
    <source>
        <strain evidence="2">PL_HMW_Pooled</strain>
        <tissue evidence="2">Head</tissue>
    </source>
</reference>
<dbReference type="Proteomes" id="UP001219518">
    <property type="component" value="Unassembled WGS sequence"/>
</dbReference>
<feature type="region of interest" description="Disordered" evidence="1">
    <location>
        <begin position="37"/>
        <end position="102"/>
    </location>
</feature>
<keyword evidence="2" id="KW-0378">Hydrolase</keyword>
<gene>
    <name evidence="2" type="ORF">KUF71_009303</name>
</gene>
<dbReference type="GO" id="GO:0004386">
    <property type="term" value="F:helicase activity"/>
    <property type="evidence" value="ECO:0007669"/>
    <property type="project" value="UniProtKB-KW"/>
</dbReference>
<keyword evidence="2" id="KW-0547">Nucleotide-binding</keyword>
<evidence type="ECO:0000256" key="1">
    <source>
        <dbReference type="SAM" id="MobiDB-lite"/>
    </source>
</evidence>
<name>A0AAE1LH37_9NEOP</name>
<evidence type="ECO:0000313" key="3">
    <source>
        <dbReference type="Proteomes" id="UP001219518"/>
    </source>
</evidence>
<keyword evidence="3" id="KW-1185">Reference proteome</keyword>
<dbReference type="PANTHER" id="PTHR46579">
    <property type="entry name" value="F5/8 TYPE C DOMAIN-CONTAINING PROTEIN-RELATED"/>
    <property type="match status" value="1"/>
</dbReference>
<organism evidence="2 3">
    <name type="scientific">Frankliniella fusca</name>
    <dbReference type="NCBI Taxonomy" id="407009"/>
    <lineage>
        <taxon>Eukaryota</taxon>
        <taxon>Metazoa</taxon>
        <taxon>Ecdysozoa</taxon>
        <taxon>Arthropoda</taxon>
        <taxon>Hexapoda</taxon>
        <taxon>Insecta</taxon>
        <taxon>Pterygota</taxon>
        <taxon>Neoptera</taxon>
        <taxon>Paraneoptera</taxon>
        <taxon>Thysanoptera</taxon>
        <taxon>Terebrantia</taxon>
        <taxon>Thripoidea</taxon>
        <taxon>Thripidae</taxon>
        <taxon>Frankliniella</taxon>
    </lineage>
</organism>
<protein>
    <submittedName>
        <fullName evidence="2">DEAD-box ATP-dependent RNA helicase CshA</fullName>
    </submittedName>
</protein>
<evidence type="ECO:0000313" key="2">
    <source>
        <dbReference type="EMBL" id="KAK3920016.1"/>
    </source>
</evidence>
<sequence>MSFCVKTVVQSTEPITITEFTVEDEVGCEETHIQMDMEQDDGKLQGTTSDVDIGQGEGKQPDCPCSLAEGSHQEPNEEVQDNNSDQEIRGEDVGDSSDDESDDLECDYDGACTIPKCKLAPILLLLKTKLRHGLTYTSTASLVDLMKIYSKNVDHTICSKYHLQNIVKMYSGTSSIHQLCPGCKPYIGVLAHDASCRKCHFGVLNGKSFGSSFIYISLKNQIKNLLENGIINENDLNYCNTGIKEENSAYEDLFDGSLYSEISESGRFKTFNFFVDGLQVTTSSKKSAWPVLCTLNEVPPTKRRKHILMSSLWLGQDKPDCNEYLRPFVNECIELASHGVDYSIEGNKHNLKFRASMCIADSVARPAIRNSSLFSGNFGCGLCVHPGEWTIKGKGGMMSYSPYHEENWTGNKNPVWYARRTHTQTMLDGEEAEAVGIIQRGINGKSILTLMPWFNIIDCLDVEIMQVIMNVGKTFCKLWFKTKNEGKPFNISNKMNQVNSRLKSFRPTSEISRAPRTLDNYVDFKAHEWAAWILMYSLLALEDILPSKYLEHWALLVSALGRLTKTSVRVCEVYLSERELEEFVAGTHTLYGMNCVTFNVHLLSHLSRSVKNFGNLWSHSAFLSNSPESRQPATFAPSSGPCWIRHCAHQIVMEFQTRAALQFMEADLVNILSSEEKQYLLSLSTSHSKPSITKDLDFAQVFGKSEKRVLENKEIFALRREGVVLNHNDSFNLYSRCKFKNILLQGTSYSRTVKKNNSVVLLTDGNAFTIKTFIHIEKDNNAVYCFGHLIAGSDLNICNVPISHMWTVSVEERLRVVPLCNIVSKLILLEMTGIKVCCHHPYEMEDLS</sequence>
<reference evidence="2" key="2">
    <citation type="journal article" date="2023" name="BMC Genomics">
        <title>Pest status, molecular evolution, and epigenetic factors derived from the genome assembly of Frankliniella fusca, a thysanopteran phytovirus vector.</title>
        <authorList>
            <person name="Catto M.A."/>
            <person name="Labadie P.E."/>
            <person name="Jacobson A.L."/>
            <person name="Kennedy G.G."/>
            <person name="Srinivasan R."/>
            <person name="Hunt B.G."/>
        </authorList>
    </citation>
    <scope>NUCLEOTIDE SEQUENCE</scope>
    <source>
        <strain evidence="2">PL_HMW_Pooled</strain>
    </source>
</reference>
<keyword evidence="2" id="KW-0067">ATP-binding</keyword>
<proteinExistence type="predicted"/>
<accession>A0AAE1LH37</accession>
<dbReference type="PANTHER" id="PTHR46579:SF1">
    <property type="entry name" value="F5_8 TYPE C DOMAIN-CONTAINING PROTEIN"/>
    <property type="match status" value="1"/>
</dbReference>